<dbReference type="EMBL" id="JAKZHW010000002">
    <property type="protein sequence ID" value="MCH8617172.1"/>
    <property type="molecule type" value="Genomic_DNA"/>
</dbReference>
<protein>
    <submittedName>
        <fullName evidence="2">Uncharacterized protein</fullName>
    </submittedName>
</protein>
<evidence type="ECO:0000256" key="1">
    <source>
        <dbReference type="SAM" id="Phobius"/>
    </source>
</evidence>
<keyword evidence="1" id="KW-0812">Transmembrane</keyword>
<feature type="transmembrane region" description="Helical" evidence="1">
    <location>
        <begin position="17"/>
        <end position="37"/>
    </location>
</feature>
<accession>A0ABS9VQE4</accession>
<keyword evidence="1" id="KW-0472">Membrane</keyword>
<organism evidence="2 3">
    <name type="scientific">Sphingomonas telluris</name>
    <dbReference type="NCBI Taxonomy" id="2907998"/>
    <lineage>
        <taxon>Bacteria</taxon>
        <taxon>Pseudomonadati</taxon>
        <taxon>Pseudomonadota</taxon>
        <taxon>Alphaproteobacteria</taxon>
        <taxon>Sphingomonadales</taxon>
        <taxon>Sphingomonadaceae</taxon>
        <taxon>Sphingomonas</taxon>
    </lineage>
</organism>
<name>A0ABS9VQE4_9SPHN</name>
<keyword evidence="1" id="KW-1133">Transmembrane helix</keyword>
<dbReference type="Proteomes" id="UP001203058">
    <property type="component" value="Unassembled WGS sequence"/>
</dbReference>
<comment type="caution">
    <text evidence="2">The sequence shown here is derived from an EMBL/GenBank/DDBJ whole genome shotgun (WGS) entry which is preliminary data.</text>
</comment>
<reference evidence="2 3" key="1">
    <citation type="submission" date="2022-03" db="EMBL/GenBank/DDBJ databases">
        <authorList>
            <person name="Jo J.-H."/>
            <person name="Im W.-T."/>
        </authorList>
    </citation>
    <scope>NUCLEOTIDE SEQUENCE [LARGE SCALE GENOMIC DNA]</scope>
    <source>
        <strain evidence="2 3">SM33</strain>
    </source>
</reference>
<keyword evidence="3" id="KW-1185">Reference proteome</keyword>
<evidence type="ECO:0000313" key="2">
    <source>
        <dbReference type="EMBL" id="MCH8617172.1"/>
    </source>
</evidence>
<evidence type="ECO:0000313" key="3">
    <source>
        <dbReference type="Proteomes" id="UP001203058"/>
    </source>
</evidence>
<sequence>MDSVPDDRTDELGVRKFVIPIVAVLVFGLTVVVGLFLTRPATAPSRDLPSVAVAEVDESQKGETVQIPSLGLSVFRPADWVTVTADQNSRNIRSVQMDDPEFQEMAARYANAPVFAIAKYPEPYADLNPSFKINVRPLGGLARLAPEDILTAALPTFSRAFRDAQILEGPRSAQVSGRKAAYAKLAYTLRANDLAVPTISEIWVVPKGSIFFLIGAGTRADEKNGTRAEIRQIMDRLRIE</sequence>
<dbReference type="RefSeq" id="WP_241448037.1">
    <property type="nucleotide sequence ID" value="NZ_JAKZHW010000002.1"/>
</dbReference>
<proteinExistence type="predicted"/>
<gene>
    <name evidence="2" type="ORF">LZ016_13825</name>
</gene>